<comment type="caution">
    <text evidence="1">The sequence shown here is derived from an EMBL/GenBank/DDBJ whole genome shotgun (WGS) entry which is preliminary data.</text>
</comment>
<dbReference type="AlphaFoldDB" id="A0A835YDV5"/>
<evidence type="ECO:0000313" key="2">
    <source>
        <dbReference type="Proteomes" id="UP000612055"/>
    </source>
</evidence>
<accession>A0A835YDV5</accession>
<sequence length="324" mass="36773">MFALDALRISRIFNPRTPIYLLCDKEVMENNTWYRHQLDHIGIKIEHRSSFRSNTSRAVKYERLQEGAHLEHVVEMQSRFCEVADFASARSLRRLLVTDADVALFADARAVLGLHGEDVVAPSARSSQLALWSIEALDSFCDALMALMRMRKAERTELFERYNLTGGRYNDMDALSMFIQEQGAPWAAPALGLSTAVLVSEAPAPRNPWPVLWTAAEYAQGIPADPLHPPPLPVPTGEWHNKDCKYWDELVTFSPVPWSTPVPVPVLRGVNLPLPFVHFNKACKWRLLPLFVWHYLEWHLRGAQVLPGGAVWPDEEEQEEQAGD</sequence>
<name>A0A835YDV5_9CHLO</name>
<gene>
    <name evidence="1" type="ORF">HYH03_001657</name>
</gene>
<dbReference type="Proteomes" id="UP000612055">
    <property type="component" value="Unassembled WGS sequence"/>
</dbReference>
<reference evidence="1" key="1">
    <citation type="journal article" date="2020" name="bioRxiv">
        <title>Comparative genomics of Chlamydomonas.</title>
        <authorList>
            <person name="Craig R.J."/>
            <person name="Hasan A.R."/>
            <person name="Ness R.W."/>
            <person name="Keightley P.D."/>
        </authorList>
    </citation>
    <scope>NUCLEOTIDE SEQUENCE</scope>
    <source>
        <strain evidence="1">CCAP 11/70</strain>
    </source>
</reference>
<proteinExistence type="predicted"/>
<organism evidence="1 2">
    <name type="scientific">Edaphochlamys debaryana</name>
    <dbReference type="NCBI Taxonomy" id="47281"/>
    <lineage>
        <taxon>Eukaryota</taxon>
        <taxon>Viridiplantae</taxon>
        <taxon>Chlorophyta</taxon>
        <taxon>core chlorophytes</taxon>
        <taxon>Chlorophyceae</taxon>
        <taxon>CS clade</taxon>
        <taxon>Chlamydomonadales</taxon>
        <taxon>Chlamydomonadales incertae sedis</taxon>
        <taxon>Edaphochlamys</taxon>
    </lineage>
</organism>
<dbReference type="EMBL" id="JAEHOE010000003">
    <property type="protein sequence ID" value="KAG2500898.1"/>
    <property type="molecule type" value="Genomic_DNA"/>
</dbReference>
<keyword evidence="2" id="KW-1185">Reference proteome</keyword>
<evidence type="ECO:0000313" key="1">
    <source>
        <dbReference type="EMBL" id="KAG2500898.1"/>
    </source>
</evidence>
<protein>
    <submittedName>
        <fullName evidence="1">Uncharacterized protein</fullName>
    </submittedName>
</protein>